<dbReference type="PRINTS" id="PR00133">
    <property type="entry name" value="GLHYDRLASE3"/>
</dbReference>
<accession>A0ABX0TES8</accession>
<dbReference type="RefSeq" id="WP_166781665.1">
    <property type="nucleotide sequence ID" value="NZ_JAAOYO010000006.1"/>
</dbReference>
<name>A0ABX0TES8_9MICO</name>
<dbReference type="InterPro" id="IPR036962">
    <property type="entry name" value="Glyco_hydro_3_N_sf"/>
</dbReference>
<dbReference type="PROSITE" id="PS50835">
    <property type="entry name" value="IG_LIKE"/>
    <property type="match status" value="1"/>
</dbReference>
<keyword evidence="4 7" id="KW-0326">Glycosidase</keyword>
<dbReference type="EC" id="3.2.1.21" evidence="7"/>
<evidence type="ECO:0000256" key="1">
    <source>
        <dbReference type="ARBA" id="ARBA00005336"/>
    </source>
</evidence>
<feature type="chain" id="PRO_5047504691" evidence="5">
    <location>
        <begin position="36"/>
        <end position="1317"/>
    </location>
</feature>
<dbReference type="EMBL" id="JAAOYO010000006">
    <property type="protein sequence ID" value="NII42684.1"/>
    <property type="molecule type" value="Genomic_DNA"/>
</dbReference>
<dbReference type="PROSITE" id="PS00775">
    <property type="entry name" value="GLYCOSYL_HYDROL_F3"/>
    <property type="match status" value="1"/>
</dbReference>
<feature type="domain" description="Ig-like" evidence="6">
    <location>
        <begin position="1225"/>
        <end position="1317"/>
    </location>
</feature>
<dbReference type="Pfam" id="PF01915">
    <property type="entry name" value="Glyco_hydro_3_C"/>
    <property type="match status" value="1"/>
</dbReference>
<dbReference type="InterPro" id="IPR058094">
    <property type="entry name" value="Ig-like_OmpL47-like"/>
</dbReference>
<dbReference type="InterPro" id="IPR007110">
    <property type="entry name" value="Ig-like_dom"/>
</dbReference>
<dbReference type="InterPro" id="IPR036179">
    <property type="entry name" value="Ig-like_dom_sf"/>
</dbReference>
<protein>
    <submittedName>
        <fullName evidence="7">Beta-glucosidase</fullName>
        <ecNumber evidence="7">3.2.1.21</ecNumber>
    </submittedName>
</protein>
<dbReference type="Gene3D" id="3.40.50.1700">
    <property type="entry name" value="Glycoside hydrolase family 3 C-terminal domain"/>
    <property type="match status" value="1"/>
</dbReference>
<evidence type="ECO:0000256" key="3">
    <source>
        <dbReference type="ARBA" id="ARBA00023277"/>
    </source>
</evidence>
<dbReference type="Pfam" id="PF14310">
    <property type="entry name" value="Fn3-like"/>
    <property type="match status" value="1"/>
</dbReference>
<dbReference type="PANTHER" id="PTHR42715:SF10">
    <property type="entry name" value="BETA-GLUCOSIDASE"/>
    <property type="match status" value="1"/>
</dbReference>
<dbReference type="NCBIfam" id="NF047446">
    <property type="entry name" value="barrel_OmpL47"/>
    <property type="match status" value="1"/>
</dbReference>
<evidence type="ECO:0000256" key="2">
    <source>
        <dbReference type="ARBA" id="ARBA00022801"/>
    </source>
</evidence>
<organism evidence="7 8">
    <name type="scientific">Curtobacterium salicis</name>
    <dbReference type="NCBI Taxonomy" id="1779862"/>
    <lineage>
        <taxon>Bacteria</taxon>
        <taxon>Bacillati</taxon>
        <taxon>Actinomycetota</taxon>
        <taxon>Actinomycetes</taxon>
        <taxon>Micrococcales</taxon>
        <taxon>Microbacteriaceae</taxon>
        <taxon>Curtobacterium</taxon>
    </lineage>
</organism>
<dbReference type="Gene3D" id="3.20.20.300">
    <property type="entry name" value="Glycoside hydrolase, family 3, N-terminal domain"/>
    <property type="match status" value="1"/>
</dbReference>
<keyword evidence="2 4" id="KW-0378">Hydrolase</keyword>
<dbReference type="InterPro" id="IPR036881">
    <property type="entry name" value="Glyco_hydro_3_C_sf"/>
</dbReference>
<reference evidence="7 8" key="1">
    <citation type="submission" date="2020-03" db="EMBL/GenBank/DDBJ databases">
        <title>Above-ground endophytic microbial communities from plants in different locations in the United States.</title>
        <authorList>
            <person name="Frank C."/>
        </authorList>
    </citation>
    <scope>NUCLEOTIDE SEQUENCE [LARGE SCALE GENOMIC DNA]</scope>
    <source>
        <strain evidence="7 8">WW7</strain>
    </source>
</reference>
<dbReference type="SUPFAM" id="SSF51445">
    <property type="entry name" value="(Trans)glycosidases"/>
    <property type="match status" value="1"/>
</dbReference>
<dbReference type="InterPro" id="IPR002772">
    <property type="entry name" value="Glyco_hydro_3_C"/>
</dbReference>
<keyword evidence="5" id="KW-0732">Signal</keyword>
<dbReference type="InterPro" id="IPR001764">
    <property type="entry name" value="Glyco_hydro_3_N"/>
</dbReference>
<dbReference type="Proteomes" id="UP001318300">
    <property type="component" value="Unassembled WGS sequence"/>
</dbReference>
<dbReference type="InterPro" id="IPR026891">
    <property type="entry name" value="Fn3-like"/>
</dbReference>
<keyword evidence="3" id="KW-0119">Carbohydrate metabolism</keyword>
<feature type="signal peptide" evidence="5">
    <location>
        <begin position="1"/>
        <end position="35"/>
    </location>
</feature>
<evidence type="ECO:0000256" key="5">
    <source>
        <dbReference type="SAM" id="SignalP"/>
    </source>
</evidence>
<evidence type="ECO:0000259" key="6">
    <source>
        <dbReference type="PROSITE" id="PS50835"/>
    </source>
</evidence>
<dbReference type="PANTHER" id="PTHR42715">
    <property type="entry name" value="BETA-GLUCOSIDASE"/>
    <property type="match status" value="1"/>
</dbReference>
<dbReference type="InterPro" id="IPR017853">
    <property type="entry name" value="GH"/>
</dbReference>
<evidence type="ECO:0000313" key="8">
    <source>
        <dbReference type="Proteomes" id="UP001318300"/>
    </source>
</evidence>
<dbReference type="Gene3D" id="2.60.40.10">
    <property type="entry name" value="Immunoglobulins"/>
    <property type="match status" value="3"/>
</dbReference>
<evidence type="ECO:0000256" key="4">
    <source>
        <dbReference type="RuleBase" id="RU361161"/>
    </source>
</evidence>
<dbReference type="SUPFAM" id="SSF52279">
    <property type="entry name" value="Beta-D-glucan exohydrolase, C-terminal domain"/>
    <property type="match status" value="1"/>
</dbReference>
<dbReference type="InterPro" id="IPR019800">
    <property type="entry name" value="Glyco_hydro_3_AS"/>
</dbReference>
<evidence type="ECO:0000313" key="7">
    <source>
        <dbReference type="EMBL" id="NII42684.1"/>
    </source>
</evidence>
<comment type="caution">
    <text evidence="7">The sequence shown here is derived from an EMBL/GenBank/DDBJ whole genome shotgun (WGS) entry which is preliminary data.</text>
</comment>
<gene>
    <name evidence="7" type="ORF">E9228_003358</name>
</gene>
<dbReference type="SUPFAM" id="SSF48726">
    <property type="entry name" value="Immunoglobulin"/>
    <property type="match status" value="1"/>
</dbReference>
<proteinExistence type="inferred from homology"/>
<sequence>MHVENRRSVRTAVKAALAVCVTGALVVTGAGFANAATTNPNPGPLEKANAALSERAAGQGMVLLENNDDALPMAKDGSVAVYGVGAYATVKGGTGSGNVNNRYTISVRQGLQNAGYQITTAPAYSDAVKTAFDTKYGTANAGGFGPSIDYSSVEQRLTRTTVKPTAPTDTALFVVARNSGEGSDRSSGPGDYQLTDTEKDDLQVIGQTYRKVVVVLNVGGIVDTAFFDEINKSANDPDGGKPLDSILLMSQAGQESGTAVTEVLNGTVTPSGKLTDTWASKYSYYPASATFANNDGNSAEEQYSEGIYVGYRWFDSMYRSLDPADPASVVEYPFGYGLSYTQFQVEPLGVTADMSTVSVKARVTNVGTEASGKDVVQTYFSAPQTGLDKPYQQLAGSAKTDSLAPGASQTVTIRYNTTDMASYDETKAANTMEAGDYVIRVGDSSRNTSVAAKLRLGATTTTEQLANELDDQRPATERTSDPADFWSYPEEEQQLADAPVVPLDTTGFTAPDHASNLEQDVPVAADSPYAAIDGDTIASVTAYVDAATTDWEGTGKPYAPKTGETTEPVAVVPNATLFDVKTGKITMQQFIAGLSATQLANIVEGASAAGTTATAIGAAGYTTAKYEDRGLPGMTLADGPAGLRITQKTSTTPATYQFGTAWPIGTLLAQTWDPELVQEVGVAVGQEMSEYGVALWLAPGMNIHRDPLNGRNFEYYSEDPLLTGLTAAAMTTGVQSIPGVGVTIKHFYGNNQETARTSSNDVVSERASREIYLRGFEIAVKSAQPMAVMTSYNKVNGTYASGSYDLNTDVLRGEWGFAGTVMTDWGAGPRTGATGVMYAGNDLIEPGGNPNEVLNALKQVAPTIDVSGLPAYTRTVTPTRTSTAWQFGGLTPAATGTQSISTTVDATTDLTKTPLSGTTTRDAINNETYAANAPYASVQAAYADVTALLAGSTLTAAQKAGITVTGVQRQDPADPASPVVAYTVTVTGNYPATGYNLRLGDLQRSASRILTTASQTAGFQQLAEAKGVSGISVKPYTAQFSDLVDYQSVTKGAVLTQQTGDGPSVAVAVTPKPNAAGWSTEPVTVRVTSTDDDARLYLSVDQGELLPASDPVTISDEGEHSLRALAVGTDGSISKLLETTVRIDRTAPTVTAGTATKGQLTLTAEDALSGVATVQYSLDGTTWKTYAGKVTVPGTPKTVQYRATDVAGNTSAVQRVTVTAPSVKPVVTKQPVAKVSVKAGTKVTLQAAASGTPTPTVRWQRSTNGGGTWTTVAGATKTTWSFTATATSNGRQFRAVFTNDAGQTATSATKVTVTTAK</sequence>
<dbReference type="Pfam" id="PF00933">
    <property type="entry name" value="Glyco_hydro_3"/>
    <property type="match status" value="1"/>
</dbReference>
<keyword evidence="8" id="KW-1185">Reference proteome</keyword>
<dbReference type="SMART" id="SM01217">
    <property type="entry name" value="Fn3_like"/>
    <property type="match status" value="1"/>
</dbReference>
<dbReference type="InterPro" id="IPR013783">
    <property type="entry name" value="Ig-like_fold"/>
</dbReference>
<comment type="similarity">
    <text evidence="1 4">Belongs to the glycosyl hydrolase 3 family.</text>
</comment>
<dbReference type="InterPro" id="IPR050288">
    <property type="entry name" value="Cellulose_deg_GH3"/>
</dbReference>
<dbReference type="GO" id="GO:0008422">
    <property type="term" value="F:beta-glucosidase activity"/>
    <property type="evidence" value="ECO:0007669"/>
    <property type="project" value="UniProtKB-EC"/>
</dbReference>